<accession>A0ABP3JIC5</accession>
<feature type="chain" id="PRO_5046063914" description="Secreted protein" evidence="1">
    <location>
        <begin position="32"/>
        <end position="155"/>
    </location>
</feature>
<evidence type="ECO:0000313" key="3">
    <source>
        <dbReference type="Proteomes" id="UP001499895"/>
    </source>
</evidence>
<proteinExistence type="predicted"/>
<protein>
    <recommendedName>
        <fullName evidence="4">Secreted protein</fullName>
    </recommendedName>
</protein>
<dbReference type="EMBL" id="BAAAHB010000012">
    <property type="protein sequence ID" value="GAA0454607.1"/>
    <property type="molecule type" value="Genomic_DNA"/>
</dbReference>
<feature type="signal peptide" evidence="1">
    <location>
        <begin position="1"/>
        <end position="31"/>
    </location>
</feature>
<evidence type="ECO:0000256" key="1">
    <source>
        <dbReference type="SAM" id="SignalP"/>
    </source>
</evidence>
<keyword evidence="3" id="KW-1185">Reference proteome</keyword>
<organism evidence="2 3">
    <name type="scientific">Streptomyces stramineus</name>
    <dbReference type="NCBI Taxonomy" id="173861"/>
    <lineage>
        <taxon>Bacteria</taxon>
        <taxon>Bacillati</taxon>
        <taxon>Actinomycetota</taxon>
        <taxon>Actinomycetes</taxon>
        <taxon>Kitasatosporales</taxon>
        <taxon>Streptomycetaceae</taxon>
        <taxon>Streptomyces</taxon>
    </lineage>
</organism>
<keyword evidence="1" id="KW-0732">Signal</keyword>
<reference evidence="3" key="1">
    <citation type="journal article" date="2019" name="Int. J. Syst. Evol. Microbiol.">
        <title>The Global Catalogue of Microorganisms (GCM) 10K type strain sequencing project: providing services to taxonomists for standard genome sequencing and annotation.</title>
        <authorList>
            <consortium name="The Broad Institute Genomics Platform"/>
            <consortium name="The Broad Institute Genome Sequencing Center for Infectious Disease"/>
            <person name="Wu L."/>
            <person name="Ma J."/>
        </authorList>
    </citation>
    <scope>NUCLEOTIDE SEQUENCE [LARGE SCALE GENOMIC DNA]</scope>
    <source>
        <strain evidence="3">JCM 10649</strain>
    </source>
</reference>
<comment type="caution">
    <text evidence="2">The sequence shown here is derived from an EMBL/GenBank/DDBJ whole genome shotgun (WGS) entry which is preliminary data.</text>
</comment>
<name>A0ABP3JIC5_9ACTN</name>
<dbReference type="Proteomes" id="UP001499895">
    <property type="component" value="Unassembled WGS sequence"/>
</dbReference>
<evidence type="ECO:0008006" key="4">
    <source>
        <dbReference type="Google" id="ProtNLM"/>
    </source>
</evidence>
<sequence length="155" mass="16709">MRSSGKAGLFLAGTLLAAGSVVTGSVTPASAAGGPVNFSCGPNLNPYSYTNGNQRSHLTGIGQSGGEADMYRSTNRPYKDRNIYWVWGHNLNPGDKVSLDWTDDYAKTYHACHATVPQGKHDATTGAVDNPQHRLYRVCIKRVGHAWECGGRWQG</sequence>
<evidence type="ECO:0000313" key="2">
    <source>
        <dbReference type="EMBL" id="GAA0454607.1"/>
    </source>
</evidence>
<gene>
    <name evidence="2" type="ORF">GCM10009544_16710</name>
</gene>